<reference evidence="2 3" key="1">
    <citation type="submission" date="2019-02" db="EMBL/GenBank/DDBJ databases">
        <title>Genome sequencing of the rare red list fungi Hericium alpestre (H. flagellum).</title>
        <authorList>
            <person name="Buettner E."/>
            <person name="Kellner H."/>
        </authorList>
    </citation>
    <scope>NUCLEOTIDE SEQUENCE [LARGE SCALE GENOMIC DNA]</scope>
    <source>
        <strain evidence="2 3">DSM 108284</strain>
    </source>
</reference>
<dbReference type="EMBL" id="SFCI01000960">
    <property type="protein sequence ID" value="TFY77259.1"/>
    <property type="molecule type" value="Genomic_DNA"/>
</dbReference>
<dbReference type="Gene3D" id="1.20.1280.50">
    <property type="match status" value="1"/>
</dbReference>
<keyword evidence="3" id="KW-1185">Reference proteome</keyword>
<dbReference type="OrthoDB" id="2745718at2759"/>
<dbReference type="InterPro" id="IPR036047">
    <property type="entry name" value="F-box-like_dom_sf"/>
</dbReference>
<dbReference type="CDD" id="cd09917">
    <property type="entry name" value="F-box_SF"/>
    <property type="match status" value="1"/>
</dbReference>
<dbReference type="InterPro" id="IPR001810">
    <property type="entry name" value="F-box_dom"/>
</dbReference>
<evidence type="ECO:0000313" key="3">
    <source>
        <dbReference type="Proteomes" id="UP000298061"/>
    </source>
</evidence>
<name>A0A4Y9ZUR4_9AGAM</name>
<evidence type="ECO:0000313" key="2">
    <source>
        <dbReference type="EMBL" id="TFY77259.1"/>
    </source>
</evidence>
<feature type="domain" description="F-box" evidence="1">
    <location>
        <begin position="8"/>
        <end position="56"/>
    </location>
</feature>
<sequence>MIALTQARCFILEIPEELLLGIFRYLEGKDIIRCASVCRHFSLMIAHSMEMKYKIELSSDTLTDCPSTLPTNKRLSLLHRRRHALRKPTLQKYIITDALETNIQSQILEGGIIASLVNMPFINSAASPSIKQRLHILPLPSHDREKAATLMDHPLDIPIYDLAMDPSQNLLVLTELHYYTSGPEQTTSIDIHLHLRALGHPELAVNPAAGHPILAATLNTSFHISPPMIYGDVVALVIYHPQTTCLSGIGGPGRIWCELPLDEMSTYFSFVSDHAYIITDVFSPYPGGGRLQLFSFTGNSSPHKGGTSVDVLQTQRSPTHFASLELPAVHQSVTRRMVLHSATHSPSRHAPFGTPSAARLQLLTLHYATPVTRSFRFVIDNGVFLRLLDDTAGSCQADKGKAPIIPWKKWGPGASRAFIRNDTQDLLRRHAHGRHLLLQDAGGLGNLGAQRRRDRVEVVPWRTPVLEESWAWVLRGKC</sequence>
<proteinExistence type="predicted"/>
<dbReference type="Pfam" id="PF12937">
    <property type="entry name" value="F-box-like"/>
    <property type="match status" value="1"/>
</dbReference>
<gene>
    <name evidence="2" type="ORF">EWM64_g6754</name>
</gene>
<dbReference type="AlphaFoldDB" id="A0A4Y9ZUR4"/>
<dbReference type="PROSITE" id="PS50181">
    <property type="entry name" value="FBOX"/>
    <property type="match status" value="1"/>
</dbReference>
<dbReference type="SUPFAM" id="SSF81383">
    <property type="entry name" value="F-box domain"/>
    <property type="match status" value="1"/>
</dbReference>
<comment type="caution">
    <text evidence="2">The sequence shown here is derived from an EMBL/GenBank/DDBJ whole genome shotgun (WGS) entry which is preliminary data.</text>
</comment>
<dbReference type="SMART" id="SM00256">
    <property type="entry name" value="FBOX"/>
    <property type="match status" value="1"/>
</dbReference>
<organism evidence="2 3">
    <name type="scientific">Hericium alpestre</name>
    <dbReference type="NCBI Taxonomy" id="135208"/>
    <lineage>
        <taxon>Eukaryota</taxon>
        <taxon>Fungi</taxon>
        <taxon>Dikarya</taxon>
        <taxon>Basidiomycota</taxon>
        <taxon>Agaricomycotina</taxon>
        <taxon>Agaricomycetes</taxon>
        <taxon>Russulales</taxon>
        <taxon>Hericiaceae</taxon>
        <taxon>Hericium</taxon>
    </lineage>
</organism>
<accession>A0A4Y9ZUR4</accession>
<dbReference type="Proteomes" id="UP000298061">
    <property type="component" value="Unassembled WGS sequence"/>
</dbReference>
<protein>
    <recommendedName>
        <fullName evidence="1">F-box domain-containing protein</fullName>
    </recommendedName>
</protein>
<evidence type="ECO:0000259" key="1">
    <source>
        <dbReference type="PROSITE" id="PS50181"/>
    </source>
</evidence>